<gene>
    <name evidence="2" type="ORF">ECRASSUSDP1_LOCUS11228</name>
</gene>
<dbReference type="AlphaFoldDB" id="A0AAD1UIA5"/>
<keyword evidence="3" id="KW-1185">Reference proteome</keyword>
<dbReference type="EMBL" id="CAMPGE010011081">
    <property type="protein sequence ID" value="CAI2369923.1"/>
    <property type="molecule type" value="Genomic_DNA"/>
</dbReference>
<evidence type="ECO:0000313" key="3">
    <source>
        <dbReference type="Proteomes" id="UP001295684"/>
    </source>
</evidence>
<sequence>MESILKCYTEDCDNEAQYLHKKIKIRICEEHYKQDQQENWERIVNIQEIKQAIEVLQTCIKNFSVSTGSEEYNSISLVKQLLDQTIQMQKDISKSKENNDVHKFQEIENEIATLATQLRSNEDFKQFCVQNYMALMCDYLKISKNKIDRFISTKIDVASLQEQLEQKETEFTTLKKRFEECRKRIINTVGTVTQNDFEQCYKMITGKKIEIDIYQNRVLSCGSQCDVEFMESMGDHIIPNYSGLCVDKINCQIPLVKKFIISSFPEEVDRFHLNFQGKLIDCEQISDLIIHTSFTGISELYLYSLKINQPQLQMLLHVICKNQKLLCLCYCKLSLDTVPALQHCLSGSKLQKLNLSYCGAPEYDDWGNHPERFFNLIEALSQCTDFKNDFKRIKLNKCGMTKQNVRKTLDKFGFQSIDILSHSV</sequence>
<name>A0AAD1UIA5_EUPCR</name>
<dbReference type="Proteomes" id="UP001295684">
    <property type="component" value="Unassembled WGS sequence"/>
</dbReference>
<dbReference type="Gene3D" id="3.80.10.10">
    <property type="entry name" value="Ribonuclease Inhibitor"/>
    <property type="match status" value="1"/>
</dbReference>
<protein>
    <submittedName>
        <fullName evidence="2">Uncharacterized protein</fullName>
    </submittedName>
</protein>
<dbReference type="SUPFAM" id="SSF52047">
    <property type="entry name" value="RNI-like"/>
    <property type="match status" value="1"/>
</dbReference>
<organism evidence="2 3">
    <name type="scientific">Euplotes crassus</name>
    <dbReference type="NCBI Taxonomy" id="5936"/>
    <lineage>
        <taxon>Eukaryota</taxon>
        <taxon>Sar</taxon>
        <taxon>Alveolata</taxon>
        <taxon>Ciliophora</taxon>
        <taxon>Intramacronucleata</taxon>
        <taxon>Spirotrichea</taxon>
        <taxon>Hypotrichia</taxon>
        <taxon>Euplotida</taxon>
        <taxon>Euplotidae</taxon>
        <taxon>Moneuplotes</taxon>
    </lineage>
</organism>
<evidence type="ECO:0000313" key="2">
    <source>
        <dbReference type="EMBL" id="CAI2369923.1"/>
    </source>
</evidence>
<reference evidence="2" key="1">
    <citation type="submission" date="2023-07" db="EMBL/GenBank/DDBJ databases">
        <authorList>
            <consortium name="AG Swart"/>
            <person name="Singh M."/>
            <person name="Singh A."/>
            <person name="Seah K."/>
            <person name="Emmerich C."/>
        </authorList>
    </citation>
    <scope>NUCLEOTIDE SEQUENCE</scope>
    <source>
        <strain evidence="2">DP1</strain>
    </source>
</reference>
<comment type="caution">
    <text evidence="2">The sequence shown here is derived from an EMBL/GenBank/DDBJ whole genome shotgun (WGS) entry which is preliminary data.</text>
</comment>
<keyword evidence="1" id="KW-0175">Coiled coil</keyword>
<dbReference type="InterPro" id="IPR032675">
    <property type="entry name" value="LRR_dom_sf"/>
</dbReference>
<feature type="coiled-coil region" evidence="1">
    <location>
        <begin position="157"/>
        <end position="184"/>
    </location>
</feature>
<evidence type="ECO:0000256" key="1">
    <source>
        <dbReference type="SAM" id="Coils"/>
    </source>
</evidence>
<accession>A0AAD1UIA5</accession>
<proteinExistence type="predicted"/>